<dbReference type="EMBL" id="JPKY01000007">
    <property type="protein sequence ID" value="KFH47710.1"/>
    <property type="molecule type" value="Genomic_DNA"/>
</dbReference>
<feature type="chain" id="PRO_5001815651" evidence="2">
    <location>
        <begin position="17"/>
        <end position="229"/>
    </location>
</feature>
<reference evidence="4" key="1">
    <citation type="journal article" date="2014" name="Genome Announc.">
        <title>Genome sequence and annotation of Acremonium chrysogenum, producer of the beta-lactam antibiotic cephalosporin C.</title>
        <authorList>
            <person name="Terfehr D."/>
            <person name="Dahlmann T.A."/>
            <person name="Specht T."/>
            <person name="Zadra I."/>
            <person name="Kuernsteiner H."/>
            <person name="Kueck U."/>
        </authorList>
    </citation>
    <scope>NUCLEOTIDE SEQUENCE [LARGE SCALE GENOMIC DNA]</scope>
    <source>
        <strain evidence="4">ATCC 11550 / CBS 779.69 / DSM 880 / IAM 14645 / JCM 23072 / IMI 49137</strain>
    </source>
</reference>
<keyword evidence="4" id="KW-1185">Reference proteome</keyword>
<dbReference type="Proteomes" id="UP000029964">
    <property type="component" value="Unassembled WGS sequence"/>
</dbReference>
<dbReference type="HOGENOM" id="CLU_1209499_0_0_1"/>
<feature type="region of interest" description="Disordered" evidence="1">
    <location>
        <begin position="162"/>
        <end position="206"/>
    </location>
</feature>
<dbReference type="AlphaFoldDB" id="A0A086TEC8"/>
<gene>
    <name evidence="3" type="ORF">ACRE_012940</name>
</gene>
<feature type="compositionally biased region" description="Low complexity" evidence="1">
    <location>
        <begin position="189"/>
        <end position="198"/>
    </location>
</feature>
<evidence type="ECO:0000313" key="4">
    <source>
        <dbReference type="Proteomes" id="UP000029964"/>
    </source>
</evidence>
<organism evidence="3 4">
    <name type="scientific">Hapsidospora chrysogenum (strain ATCC 11550 / CBS 779.69 / DSM 880 / IAM 14645 / JCM 23072 / IMI 49137)</name>
    <name type="common">Acremonium chrysogenum</name>
    <dbReference type="NCBI Taxonomy" id="857340"/>
    <lineage>
        <taxon>Eukaryota</taxon>
        <taxon>Fungi</taxon>
        <taxon>Dikarya</taxon>
        <taxon>Ascomycota</taxon>
        <taxon>Pezizomycotina</taxon>
        <taxon>Sordariomycetes</taxon>
        <taxon>Hypocreomycetidae</taxon>
        <taxon>Hypocreales</taxon>
        <taxon>Bionectriaceae</taxon>
        <taxon>Hapsidospora</taxon>
    </lineage>
</organism>
<keyword evidence="2" id="KW-0732">Signal</keyword>
<name>A0A086TEC8_HAPC1</name>
<feature type="signal peptide" evidence="2">
    <location>
        <begin position="1"/>
        <end position="16"/>
    </location>
</feature>
<evidence type="ECO:0000256" key="1">
    <source>
        <dbReference type="SAM" id="MobiDB-lite"/>
    </source>
</evidence>
<accession>A0A086TEC8</accession>
<sequence length="229" mass="23345">MSRSLVLLALSGAAIAQTTTADIILPGFDPGNIGASVVDVKSSLTTFSLACLDKTEECGILYDGLITQGESYWALASSVVDESASISQYASPVHKQLNPHLTLSSRRSINFQCDLDRKNGKASCSMHASQILEGETSELDDNSVMPNLSTYIQAIPVTAGADKLGGGGDSPSETTAAQTGASPTTSGSEPTATPTGETDGADDEEDAAASLKISAIGAVAAMVAVLALC</sequence>
<proteinExistence type="predicted"/>
<dbReference type="OrthoDB" id="4991875at2759"/>
<comment type="caution">
    <text evidence="3">The sequence shown here is derived from an EMBL/GenBank/DDBJ whole genome shotgun (WGS) entry which is preliminary data.</text>
</comment>
<dbReference type="STRING" id="857340.A0A086TEC8"/>
<evidence type="ECO:0000256" key="2">
    <source>
        <dbReference type="SAM" id="SignalP"/>
    </source>
</evidence>
<protein>
    <submittedName>
        <fullName evidence="3">Uncharacterized protein</fullName>
    </submittedName>
</protein>
<feature type="compositionally biased region" description="Polar residues" evidence="1">
    <location>
        <begin position="171"/>
        <end position="188"/>
    </location>
</feature>
<evidence type="ECO:0000313" key="3">
    <source>
        <dbReference type="EMBL" id="KFH47710.1"/>
    </source>
</evidence>